<dbReference type="AlphaFoldDB" id="A0A5N4W4S3"/>
<feature type="compositionally biased region" description="Polar residues" evidence="1">
    <location>
        <begin position="62"/>
        <end position="77"/>
    </location>
</feature>
<comment type="caution">
    <text evidence="3">The sequence shown here is derived from an EMBL/GenBank/DDBJ whole genome shotgun (WGS) entry which is preliminary data.</text>
</comment>
<evidence type="ECO:0000256" key="2">
    <source>
        <dbReference type="SAM" id="SignalP"/>
    </source>
</evidence>
<dbReference type="Proteomes" id="UP000325788">
    <property type="component" value="Unassembled WGS sequence"/>
</dbReference>
<protein>
    <submittedName>
        <fullName evidence="3">RcnB family protein</fullName>
    </submittedName>
</protein>
<dbReference type="Pfam" id="PF11776">
    <property type="entry name" value="RcnB"/>
    <property type="match status" value="1"/>
</dbReference>
<evidence type="ECO:0000313" key="4">
    <source>
        <dbReference type="Proteomes" id="UP000325788"/>
    </source>
</evidence>
<dbReference type="InterPro" id="IPR024572">
    <property type="entry name" value="RcnB"/>
</dbReference>
<organism evidence="3 4">
    <name type="scientific">Acinetobacter tandoii</name>
    <dbReference type="NCBI Taxonomy" id="202954"/>
    <lineage>
        <taxon>Bacteria</taxon>
        <taxon>Pseudomonadati</taxon>
        <taxon>Pseudomonadota</taxon>
        <taxon>Gammaproteobacteria</taxon>
        <taxon>Moraxellales</taxon>
        <taxon>Moraxellaceae</taxon>
        <taxon>Acinetobacter</taxon>
    </lineage>
</organism>
<dbReference type="RefSeq" id="WP_016165594.1">
    <property type="nucleotide sequence ID" value="NZ_BBNK01000028.1"/>
</dbReference>
<keyword evidence="2" id="KW-0732">Signal</keyword>
<gene>
    <name evidence="3" type="ORF">F4W09_16645</name>
</gene>
<dbReference type="Gene3D" id="3.10.450.160">
    <property type="entry name" value="inner membrane protein cigr"/>
    <property type="match status" value="1"/>
</dbReference>
<feature type="region of interest" description="Disordered" evidence="1">
    <location>
        <begin position="24"/>
        <end position="97"/>
    </location>
</feature>
<sequence>MNRLVQAVVFSLSTALVAAPAFAAPQNSQDHKQHATQNHNDANHQGMHHDSSSHHAQDQHKPASNNKTGNKQMTRPSATWKPGNPVPAQYRGQSYKVDHSKYKKLNKPGKNEQWIKVNGDYVLTNVLNHNIIKIVPGM</sequence>
<dbReference type="EMBL" id="VXLD01000022">
    <property type="protein sequence ID" value="KAB1851350.1"/>
    <property type="molecule type" value="Genomic_DNA"/>
</dbReference>
<proteinExistence type="predicted"/>
<accession>A0A5N4W4S3</accession>
<feature type="compositionally biased region" description="Basic and acidic residues" evidence="1">
    <location>
        <begin position="47"/>
        <end position="61"/>
    </location>
</feature>
<name>A0A5N4W4S3_9GAMM</name>
<feature type="chain" id="PRO_5024414617" evidence="2">
    <location>
        <begin position="24"/>
        <end position="138"/>
    </location>
</feature>
<feature type="signal peptide" evidence="2">
    <location>
        <begin position="1"/>
        <end position="23"/>
    </location>
</feature>
<reference evidence="3 4" key="1">
    <citation type="submission" date="2019-09" db="EMBL/GenBank/DDBJ databases">
        <title>Draft genome sequence of Acinetobacter tandoii W4-4-4 isolated from environmental water sample.</title>
        <authorList>
            <person name="Wee S.K."/>
            <person name="Yan B."/>
            <person name="Mustaffa S.B."/>
            <person name="Yap E.P.H."/>
        </authorList>
    </citation>
    <scope>NUCLEOTIDE SEQUENCE [LARGE SCALE GENOMIC DNA]</scope>
    <source>
        <strain evidence="3 4">W4-4-4</strain>
    </source>
</reference>
<evidence type="ECO:0000256" key="1">
    <source>
        <dbReference type="SAM" id="MobiDB-lite"/>
    </source>
</evidence>
<evidence type="ECO:0000313" key="3">
    <source>
        <dbReference type="EMBL" id="KAB1851350.1"/>
    </source>
</evidence>